<proteinExistence type="predicted"/>
<gene>
    <name evidence="2" type="ORF">QTG54_012181</name>
</gene>
<protein>
    <submittedName>
        <fullName evidence="2">Uncharacterized protein</fullName>
    </submittedName>
</protein>
<dbReference type="EMBL" id="JATAAI010000026">
    <property type="protein sequence ID" value="KAK1737314.1"/>
    <property type="molecule type" value="Genomic_DNA"/>
</dbReference>
<feature type="region of interest" description="Disordered" evidence="1">
    <location>
        <begin position="135"/>
        <end position="172"/>
    </location>
</feature>
<feature type="compositionally biased region" description="Polar residues" evidence="1">
    <location>
        <begin position="161"/>
        <end position="171"/>
    </location>
</feature>
<accession>A0AAD8Y165</accession>
<evidence type="ECO:0000313" key="3">
    <source>
        <dbReference type="Proteomes" id="UP001224775"/>
    </source>
</evidence>
<dbReference type="Proteomes" id="UP001224775">
    <property type="component" value="Unassembled WGS sequence"/>
</dbReference>
<organism evidence="2 3">
    <name type="scientific">Skeletonema marinoi</name>
    <dbReference type="NCBI Taxonomy" id="267567"/>
    <lineage>
        <taxon>Eukaryota</taxon>
        <taxon>Sar</taxon>
        <taxon>Stramenopiles</taxon>
        <taxon>Ochrophyta</taxon>
        <taxon>Bacillariophyta</taxon>
        <taxon>Coscinodiscophyceae</taxon>
        <taxon>Thalassiosirophycidae</taxon>
        <taxon>Thalassiosirales</taxon>
        <taxon>Skeletonemataceae</taxon>
        <taxon>Skeletonema</taxon>
        <taxon>Skeletonema marinoi-dohrnii complex</taxon>
    </lineage>
</organism>
<reference evidence="2" key="1">
    <citation type="submission" date="2023-06" db="EMBL/GenBank/DDBJ databases">
        <title>Survivors Of The Sea: Transcriptome response of Skeletonema marinoi to long-term dormancy.</title>
        <authorList>
            <person name="Pinder M.I.M."/>
            <person name="Kourtchenko O."/>
            <person name="Robertson E.K."/>
            <person name="Larsson T."/>
            <person name="Maumus F."/>
            <person name="Osuna-Cruz C.M."/>
            <person name="Vancaester E."/>
            <person name="Stenow R."/>
            <person name="Vandepoele K."/>
            <person name="Ploug H."/>
            <person name="Bruchert V."/>
            <person name="Godhe A."/>
            <person name="Topel M."/>
        </authorList>
    </citation>
    <scope>NUCLEOTIDE SEQUENCE</scope>
    <source>
        <strain evidence="2">R05AC</strain>
    </source>
</reference>
<dbReference type="AlphaFoldDB" id="A0AAD8Y165"/>
<keyword evidence="3" id="KW-1185">Reference proteome</keyword>
<evidence type="ECO:0000256" key="1">
    <source>
        <dbReference type="SAM" id="MobiDB-lite"/>
    </source>
</evidence>
<sequence>MMCPEKNITAYALFHVLEKQRIVKLRELYRQRLDAPSVNGSSSMPQQKPQEYGVSLPKLPPRYQNLNASADWLMLQLRKQRPTSQAFDEYKALDKITMTFLDDTVGVLQAQNEEDAFINNLCSVLCSTPRSIHRSSIAITPPSSPRRLPRVTLTEEEPPSISLSQPPSNSIHEVDLTDEQIISIYERSEPSGDAVVLSI</sequence>
<evidence type="ECO:0000313" key="2">
    <source>
        <dbReference type="EMBL" id="KAK1737314.1"/>
    </source>
</evidence>
<comment type="caution">
    <text evidence="2">The sequence shown here is derived from an EMBL/GenBank/DDBJ whole genome shotgun (WGS) entry which is preliminary data.</text>
</comment>
<name>A0AAD8Y165_9STRA</name>